<dbReference type="Pfam" id="PF03399">
    <property type="entry name" value="SAC3_GANP"/>
    <property type="match status" value="1"/>
</dbReference>
<dbReference type="EMBL" id="JPKZ01002384">
    <property type="protein sequence ID" value="KHN77114.1"/>
    <property type="molecule type" value="Genomic_DNA"/>
</dbReference>
<keyword evidence="3" id="KW-1185">Reference proteome</keyword>
<dbReference type="GO" id="GO:0006406">
    <property type="term" value="P:mRNA export from nucleus"/>
    <property type="evidence" value="ECO:0007669"/>
    <property type="project" value="TreeGrafter"/>
</dbReference>
<evidence type="ECO:0000259" key="1">
    <source>
        <dbReference type="Pfam" id="PF03399"/>
    </source>
</evidence>
<sequence length="339" mass="40209">MCDKRPEALCMQMCPDSEISFRNENGLVHILEMDQPFAERQQNDAGNGAQRRSVRRRGNPLKMVKEYRRSVAGVEKVKPTELRPYSVLMDTITYLLRIVSEQPCQDTWPHVYEFVSDRLRAVRQDMVVESLDVERGIRLLEAMIPFYVEAEYRCEFTRCPTYDRKLHLTQLEECFFRWRQLVDFFPEKNERIMVSYLLHTASERWSFMQLIGWKKYFCERNYRFIKDVILALHMNNFVRFFRLVSQQNDYLFRLTLVRFFGPVRLLALRACAVAYRCRGAALPEKFLEDVLRMDSRNLRFCLGELGLKATDGKVCSFGITLKSNVDMCSPEWIYADFVH</sequence>
<dbReference type="Gene3D" id="1.25.40.990">
    <property type="match status" value="1"/>
</dbReference>
<evidence type="ECO:0000313" key="3">
    <source>
        <dbReference type="Proteomes" id="UP000031036"/>
    </source>
</evidence>
<dbReference type="Proteomes" id="UP000031036">
    <property type="component" value="Unassembled WGS sequence"/>
</dbReference>
<dbReference type="GO" id="GO:0005737">
    <property type="term" value="C:cytoplasm"/>
    <property type="evidence" value="ECO:0007669"/>
    <property type="project" value="TreeGrafter"/>
</dbReference>
<dbReference type="InterPro" id="IPR005062">
    <property type="entry name" value="SAC3/GANP/THP3_conserved"/>
</dbReference>
<dbReference type="PANTHER" id="PTHR12436">
    <property type="entry name" value="80 KDA MCM3-ASSOCIATED PROTEIN"/>
    <property type="match status" value="1"/>
</dbReference>
<proteinExistence type="predicted"/>
<dbReference type="PANTHER" id="PTHR12436:SF3">
    <property type="entry name" value="GERMINAL-CENTER ASSOCIATED NUCLEAR PROTEIN"/>
    <property type="match status" value="1"/>
</dbReference>
<evidence type="ECO:0000313" key="2">
    <source>
        <dbReference type="EMBL" id="KHN77114.1"/>
    </source>
</evidence>
<accession>A0A0B2V6I6</accession>
<protein>
    <submittedName>
        <fullName evidence="2">Germinal-center associated nuclear protein</fullName>
    </submittedName>
</protein>
<dbReference type="OrthoDB" id="264795at2759"/>
<feature type="domain" description="SAC3/GANP/THP3 conserved" evidence="1">
    <location>
        <begin position="13"/>
        <end position="300"/>
    </location>
</feature>
<comment type="caution">
    <text evidence="2">The sequence shown here is derived from an EMBL/GenBank/DDBJ whole genome shotgun (WGS) entry which is preliminary data.</text>
</comment>
<name>A0A0B2V6I6_TOXCA</name>
<dbReference type="GO" id="GO:0070390">
    <property type="term" value="C:transcription export complex 2"/>
    <property type="evidence" value="ECO:0007669"/>
    <property type="project" value="TreeGrafter"/>
</dbReference>
<dbReference type="InterPro" id="IPR045107">
    <property type="entry name" value="SAC3/GANP/THP3"/>
</dbReference>
<dbReference type="STRING" id="6265.A0A0B2V6I6"/>
<gene>
    <name evidence="2" type="primary">Mcm3ap</name>
    <name evidence="2" type="ORF">Tcan_06140</name>
</gene>
<dbReference type="OMA" id="YRLCESP"/>
<reference evidence="2 3" key="1">
    <citation type="submission" date="2014-11" db="EMBL/GenBank/DDBJ databases">
        <title>Genetic blueprint of the zoonotic pathogen Toxocara canis.</title>
        <authorList>
            <person name="Zhu X.-Q."/>
            <person name="Korhonen P.K."/>
            <person name="Cai H."/>
            <person name="Young N.D."/>
            <person name="Nejsum P."/>
            <person name="von Samson-Himmelstjerna G."/>
            <person name="Boag P.R."/>
            <person name="Tan P."/>
            <person name="Li Q."/>
            <person name="Min J."/>
            <person name="Yang Y."/>
            <person name="Wang X."/>
            <person name="Fang X."/>
            <person name="Hall R.S."/>
            <person name="Hofmann A."/>
            <person name="Sternberg P.W."/>
            <person name="Jex A.R."/>
            <person name="Gasser R.B."/>
        </authorList>
    </citation>
    <scope>NUCLEOTIDE SEQUENCE [LARGE SCALE GENOMIC DNA]</scope>
    <source>
        <strain evidence="2">PN_DK_2014</strain>
    </source>
</reference>
<organism evidence="2 3">
    <name type="scientific">Toxocara canis</name>
    <name type="common">Canine roundworm</name>
    <dbReference type="NCBI Taxonomy" id="6265"/>
    <lineage>
        <taxon>Eukaryota</taxon>
        <taxon>Metazoa</taxon>
        <taxon>Ecdysozoa</taxon>
        <taxon>Nematoda</taxon>
        <taxon>Chromadorea</taxon>
        <taxon>Rhabditida</taxon>
        <taxon>Spirurina</taxon>
        <taxon>Ascaridomorpha</taxon>
        <taxon>Ascaridoidea</taxon>
        <taxon>Toxocaridae</taxon>
        <taxon>Toxocara</taxon>
    </lineage>
</organism>
<dbReference type="AlphaFoldDB" id="A0A0B2V6I6"/>